<dbReference type="InterPro" id="IPR056823">
    <property type="entry name" value="TEN-like_YD-shell"/>
</dbReference>
<dbReference type="SUPFAM" id="SSF89260">
    <property type="entry name" value="Collagen-binding domain"/>
    <property type="match status" value="1"/>
</dbReference>
<dbReference type="Gene3D" id="2.60.120.380">
    <property type="match status" value="1"/>
</dbReference>
<evidence type="ECO:0000259" key="5">
    <source>
        <dbReference type="Pfam" id="PF25023"/>
    </source>
</evidence>
<dbReference type="Pfam" id="PF25023">
    <property type="entry name" value="TEN_YD-shell"/>
    <property type="match status" value="1"/>
</dbReference>
<feature type="domain" description="Bacterial repeat" evidence="3">
    <location>
        <begin position="2678"/>
        <end position="2738"/>
    </location>
</feature>
<accession>A0A2W4RB99</accession>
<dbReference type="InterPro" id="IPR050708">
    <property type="entry name" value="T6SS_VgrG/RHS"/>
</dbReference>
<dbReference type="Gene3D" id="2.180.10.10">
    <property type="entry name" value="RHS repeat-associated core"/>
    <property type="match status" value="2"/>
</dbReference>
<dbReference type="Proteomes" id="UP000249396">
    <property type="component" value="Unassembled WGS sequence"/>
</dbReference>
<dbReference type="NCBIfam" id="NF038128">
    <property type="entry name" value="choice_anch_J"/>
    <property type="match status" value="1"/>
</dbReference>
<dbReference type="InterPro" id="IPR031325">
    <property type="entry name" value="RHS_repeat"/>
</dbReference>
<name>A0A2W4RB99_9GAMM</name>
<dbReference type="Pfam" id="PF13385">
    <property type="entry name" value="Laminin_G_3"/>
    <property type="match status" value="1"/>
</dbReference>
<evidence type="ECO:0000259" key="3">
    <source>
        <dbReference type="Pfam" id="PF18998"/>
    </source>
</evidence>
<dbReference type="InterPro" id="IPR045351">
    <property type="entry name" value="DUF6531"/>
</dbReference>
<dbReference type="EMBL" id="QJPH01000283">
    <property type="protein sequence ID" value="PZN80503.1"/>
    <property type="molecule type" value="Genomic_DNA"/>
</dbReference>
<gene>
    <name evidence="6" type="ORF">DM484_09755</name>
</gene>
<dbReference type="SUPFAM" id="SSF49899">
    <property type="entry name" value="Concanavalin A-like lectins/glucanases"/>
    <property type="match status" value="2"/>
</dbReference>
<dbReference type="Pfam" id="PF05593">
    <property type="entry name" value="RHS_repeat"/>
    <property type="match status" value="3"/>
</dbReference>
<proteinExistence type="predicted"/>
<dbReference type="Pfam" id="PF18998">
    <property type="entry name" value="Flg_new_2"/>
    <property type="match status" value="3"/>
</dbReference>
<dbReference type="InterPro" id="IPR013320">
    <property type="entry name" value="ConA-like_dom_sf"/>
</dbReference>
<evidence type="ECO:0008006" key="8">
    <source>
        <dbReference type="Google" id="ProtNLM"/>
    </source>
</evidence>
<sequence>MEQLKMKYINIIILFALLFIINNSRADLVRHYPFDGNANNAIGNGYNGTVNGATLTTDRFGNANSAYQFNGNGNYISASADNLPTTIRTVALWFNPVSFVSKPIILGYGGGSCGTSFYFGGNQNSYHVSSHCNVNSLVQSYSQSPLNSWHHLAVTTDNQGTVMYLDGYIIGSNNIFISNTFVQGKQIAIGVDVSASGYAPYIDSNVGYFNGKIDDVRIYDNAISPQEIAQLADKGSASDLPFQDTNFDQLDWGSWFADYYSVWQLGHPTSGPMNGHTGAYAMATVLGGNYAANSTGRLITPYILVPAVDAGGVVTFRFWQWYQYGTGDTGKVQISRFDGTSWSDWENLTTPAVTGDSTIWQQQTIDLSVYQGQKVRIGFLHTANSDSSVGAGWYIDDVQISSFVPTPITLGKSVSGHFSASGERKFYAFQVPAGGHLSVKLNSLDKLGSNELYVRFGALPSAGEYDYRFSTAGADQQVFAPNAKAGTWYVMAYSDTLAGTGDFTLSTELTSGIILSSLSPDRSAAGGVVTIQIEGAGFNDTAQVSLVNGASKFTASTVSVISDSRLLADFNLTSVPAGNYQLTVTQDSQIITLPFEVTAQSIGAKLETQLTVPSSVGRHAPAMLYVEYANVGDTPMPAPLLVQTGTERPILRTIPLGGPISADTFQQGFWTSTMPTGWSNAVQFLGCGETAGLLQPGEKLRIPIAYAGLQQPWSWSPSVRFDLGVITVDNTTAVDWASLKSTMRPPSISVDAWDAIWQNFTQQAGTTWGDYVRLLNNNAAYLRRLGLEVCDLSDLLAFSFAQADGLNIVKTLDSSVDAAATVPGLPLVFGRTYPQSISQRFTVGAFGRGWSHNWDYTLTKSSLGDVTITGPGGSRRLFQPDSRGGYFAQTGDHAKLTDLGSGRYSLRELNGLLRVFRADGKLDYVEDSNGVRITCQYTGGLLTGLNHSSGQSLQIGYSGSLIKTITDPIGRVTTFNYSGDHLIQAQFPDGLSIGYAYNAGLNPVTKHALESITYPSGISKKIDYDARGRIKSIAYGTTSGRVDFAYGDGGQITATDAIGSASNYYLDHRGLVAKLQSPQGRTVRLGYDSEYNLTSLTDPAGRASSFGYDSKGNVIQATDALGNISRFGYSNAFNRLATLTDAKSNLTRYTTDAKGNLSAITYANSLAERWDEYDASGNPKKWTNRRAQPINYTYNSLGQVTEKLYPDGSKATYTYDARGNLETATNAVGTINLDYYPDDRLKRITYPGNHWLEYTYDTVGRRDTMTDQLGYKLTYHYDIDGRLESVTDASAKELVKYGYDTSGRLSQKTLGNGVYTTYDYDTDGQLWHLRNFKPDASALSFFTYAYDTQGRRKSMETVYGAWAYSYDDQGQLTHAVLVSNNTAKVPNQDLTYVYDALGNRIHTNENGVTTEYTANNLNQYTTVGGETLTYDDDGSLTNKANGSNTSLTVTSNPENRVTGYSSAGGTRQFEYDALGFPSVVVRDGLRQYQVHDPAGFGDLVGIYDNSGTLLERQNHAFGAISTSNGGTPTYLTFDGIGNASEATAGDASLLGSQAYRPFGERLLTSSGMTSKLGFNGEFGVMQEGDLVYMRARFYSSNSGRFLSTDPIDLASGINLNKYANNNPLDFIDPSGLASYREAKGPLNIHWHFFFDKPVVFHTPNGPVTVKDIGFYPSKSDMALGWLTLSGPGTLGFKQDQNGYDVKLGLDNLDDDILRDAIEAVGTPKRWRLIVNDCGTWAKRVLEKYRELSKNPPNVPVTPTNNGGSGVVNAADPNELIGPSGYGTGNYIADVNILPYRINFENDAKATAPAHQVTISNLLNANMDGATFELTEIGFGDHLIMVPAGTQHFETTEKMSFNGVEFNVVIEAGIHSATGEVYARFQSLDPLTGLPPAVDIGFLPPEDGTGRGQGHVSYVVKSKPGLPKGVEIRNIANIVFDSQQGIATNQVDPHDPTKGTDPNKEALVSVWTGPFPVVTTGTASNITWASASVSGTVNPAGLTSTAKFEYGLTTAYGSTVDVTLSPNNGTTAQNVNATISSLQAGATYHYRLSANTNLLGDWAGNDATFTLQSSPPVSHLTINKLGSGGKVTSTPAGIDCGNTCDYAFLQSSQVTLNAITETGSTFIGWAGPCSGTGNCQVTMDQAKTVVAWFKPMVKNGIWDMTSQYSNSNNPNGTWSYGYRTSPNGDGFSLMTYRYQNTFWLRGYGIWAPSIQAGPNVWPNDNTNGDVVVRWTAPQTGTYIIDSAFTGWDSRGDDLLVWVIIGGNPVFSGEVHGYLNSAKYKTTVKLQQGAYVDFMVRYDNRVIPKDANWTLITGTITSDPSSGYSLNISQNGNGSVTSGPPGIECGNVCSYVFTQNSQVTLTATPKTGYTFGGWTGDCTGAALTCSLSMDSIKSVDANFKANQSITFGAAPTLIVDGIGAVSAIGGASGNLVTFSSLTPTVCTTSVTNSSIVTGVSVGSCIIAANQLGNANYNAAPQVTQNFNVAKGSQSISCGGVLPPISVDLTVGGTAQLQLSCTGGKSGNPVTFTSATTGICTVNGSTVTGVTAGICIIAANQDGNANYNAASQATQAITVGKGNQTIIFGVAPTIIVGGTGTVSATGGASGNTMVFSSQTSGVCTVSGSTVTGLTVGTCTIAANQTGNANYNAAPQATQSFGITAGFTLTVINANVTFGTLYSDVGGIVCGTTCSANFASVTKVTLTAIPVSGYEFTGWSGACTGYGNTCTVTVDAPKTVTAKFAAFKIHQPAWKRAIGSIIQGGG</sequence>
<dbReference type="PANTHER" id="PTHR32305:SF15">
    <property type="entry name" value="PROTEIN RHSA-RELATED"/>
    <property type="match status" value="1"/>
</dbReference>
<feature type="domain" description="Teneurin-like YD-shell" evidence="5">
    <location>
        <begin position="1270"/>
        <end position="1406"/>
    </location>
</feature>
<dbReference type="Gene3D" id="2.60.120.200">
    <property type="match status" value="2"/>
</dbReference>
<feature type="domain" description="DUF6531" evidence="4">
    <location>
        <begin position="814"/>
        <end position="878"/>
    </location>
</feature>
<feature type="domain" description="Peptidase C-terminal archaeal/bacterial" evidence="2">
    <location>
        <begin position="425"/>
        <end position="494"/>
    </location>
</feature>
<dbReference type="Pfam" id="PF04151">
    <property type="entry name" value="PPC"/>
    <property type="match status" value="1"/>
</dbReference>
<comment type="caution">
    <text evidence="6">The sequence shown here is derived from an EMBL/GenBank/DDBJ whole genome shotgun (WGS) entry which is preliminary data.</text>
</comment>
<dbReference type="InterPro" id="IPR022385">
    <property type="entry name" value="Rhs_assc_core"/>
</dbReference>
<dbReference type="InterPro" id="IPR044060">
    <property type="entry name" value="Bacterial_rp_domain"/>
</dbReference>
<feature type="domain" description="Bacterial repeat" evidence="3">
    <location>
        <begin position="2099"/>
        <end position="2150"/>
    </location>
</feature>
<reference evidence="6 7" key="1">
    <citation type="journal article" date="2018" name="Aquat. Microb. Ecol.">
        <title>Gammaproteobacterial methanotrophs dominate.</title>
        <authorList>
            <person name="Rissanen A.J."/>
            <person name="Saarenheimo J."/>
            <person name="Tiirola M."/>
            <person name="Peura S."/>
            <person name="Aalto S.L."/>
            <person name="Karvinen A."/>
            <person name="Nykanen H."/>
        </authorList>
    </citation>
    <scope>NUCLEOTIDE SEQUENCE [LARGE SCALE GENOMIC DNA]</scope>
    <source>
        <strain evidence="6">AMbin10</strain>
    </source>
</reference>
<organism evidence="6 7">
    <name type="scientific">Candidatus Methylumidiphilus alinenensis</name>
    <dbReference type="NCBI Taxonomy" id="2202197"/>
    <lineage>
        <taxon>Bacteria</taxon>
        <taxon>Pseudomonadati</taxon>
        <taxon>Pseudomonadota</taxon>
        <taxon>Gammaproteobacteria</taxon>
        <taxon>Methylococcales</taxon>
        <taxon>Candidatus Methylumidiphilus</taxon>
    </lineage>
</organism>
<evidence type="ECO:0000256" key="1">
    <source>
        <dbReference type="ARBA" id="ARBA00022737"/>
    </source>
</evidence>
<dbReference type="Pfam" id="PF20148">
    <property type="entry name" value="DUF6531"/>
    <property type="match status" value="1"/>
</dbReference>
<evidence type="ECO:0000259" key="2">
    <source>
        <dbReference type="Pfam" id="PF04151"/>
    </source>
</evidence>
<evidence type="ECO:0000313" key="7">
    <source>
        <dbReference type="Proteomes" id="UP000249396"/>
    </source>
</evidence>
<dbReference type="InterPro" id="IPR006530">
    <property type="entry name" value="YD"/>
</dbReference>
<dbReference type="NCBIfam" id="TIGR03696">
    <property type="entry name" value="Rhs_assc_core"/>
    <property type="match status" value="1"/>
</dbReference>
<keyword evidence="1" id="KW-0677">Repeat</keyword>
<evidence type="ECO:0000259" key="4">
    <source>
        <dbReference type="Pfam" id="PF20148"/>
    </source>
</evidence>
<dbReference type="PANTHER" id="PTHR32305">
    <property type="match status" value="1"/>
</dbReference>
<feature type="domain" description="Bacterial repeat" evidence="3">
    <location>
        <begin position="2322"/>
        <end position="2401"/>
    </location>
</feature>
<dbReference type="InterPro" id="IPR007280">
    <property type="entry name" value="Peptidase_C_arc/bac"/>
</dbReference>
<evidence type="ECO:0000313" key="6">
    <source>
        <dbReference type="EMBL" id="PZN80503.1"/>
    </source>
</evidence>
<protein>
    <recommendedName>
        <fullName evidence="8">LamG-like jellyroll fold domain-containing protein</fullName>
    </recommendedName>
</protein>
<dbReference type="NCBIfam" id="TIGR01643">
    <property type="entry name" value="YD_repeat_2x"/>
    <property type="match status" value="2"/>
</dbReference>